<evidence type="ECO:0000313" key="2">
    <source>
        <dbReference type="Proteomes" id="UP000038011"/>
    </source>
</evidence>
<dbReference type="STRING" id="1514904.SU32_09880"/>
<dbReference type="RefSeq" id="WP_053999190.1">
    <property type="nucleotide sequence ID" value="NZ_JXMU01000013.1"/>
</dbReference>
<comment type="caution">
    <text evidence="1">The sequence shown here is derived from an EMBL/GenBank/DDBJ whole genome shotgun (WGS) entry which is preliminary data.</text>
</comment>
<keyword evidence="2" id="KW-1185">Reference proteome</keyword>
<accession>A0A0N0E7G9</accession>
<dbReference type="EMBL" id="JXMU01000013">
    <property type="protein sequence ID" value="KPB01185.1"/>
    <property type="molecule type" value="Genomic_DNA"/>
</dbReference>
<dbReference type="PATRIC" id="fig|1514904.3.peg.806"/>
<organism evidence="1 2">
    <name type="scientific">Ahrensia marina</name>
    <dbReference type="NCBI Taxonomy" id="1514904"/>
    <lineage>
        <taxon>Bacteria</taxon>
        <taxon>Pseudomonadati</taxon>
        <taxon>Pseudomonadota</taxon>
        <taxon>Alphaproteobacteria</taxon>
        <taxon>Hyphomicrobiales</taxon>
        <taxon>Ahrensiaceae</taxon>
        <taxon>Ahrensia</taxon>
    </lineage>
</organism>
<evidence type="ECO:0008006" key="3">
    <source>
        <dbReference type="Google" id="ProtNLM"/>
    </source>
</evidence>
<proteinExistence type="predicted"/>
<protein>
    <recommendedName>
        <fullName evidence="3">Oxidoreductase</fullName>
    </recommendedName>
</protein>
<sequence>MSEEQEYIIVGDEGFAGTQNSSNAVLSLENTADADEVVKNLNGVERIDVAFPSFADGRGFSLAMDLRRAGYKGHLRAVGHLIADQYAHARRCGFNDVAISAAEAKRQPESQWLEQVPRINTTYQTRLQQAALAV</sequence>
<dbReference type="InterPro" id="IPR008318">
    <property type="entry name" value="UCP030820"/>
</dbReference>
<dbReference type="Proteomes" id="UP000038011">
    <property type="component" value="Unassembled WGS sequence"/>
</dbReference>
<dbReference type="AlphaFoldDB" id="A0A0N0E7G9"/>
<dbReference type="OrthoDB" id="9800421at2"/>
<reference evidence="1 2" key="1">
    <citation type="submission" date="2015-01" db="EMBL/GenBank/DDBJ databases">
        <title>Ahrensia donghaiensis sp. nov., a novel dimethylsulphoniopropionate-cleavage bacterium isolated from seawater and emended descriptions of the genus Ahrensia and Ahrensia kielensis.</title>
        <authorList>
            <person name="Liu J."/>
        </authorList>
    </citation>
    <scope>NUCLEOTIDE SEQUENCE [LARGE SCALE GENOMIC DNA]</scope>
    <source>
        <strain evidence="1 2">LZD062</strain>
    </source>
</reference>
<evidence type="ECO:0000313" key="1">
    <source>
        <dbReference type="EMBL" id="KPB01185.1"/>
    </source>
</evidence>
<name>A0A0N0E7G9_9HYPH</name>
<dbReference type="Pfam" id="PF06073">
    <property type="entry name" value="DUF934"/>
    <property type="match status" value="1"/>
</dbReference>
<gene>
    <name evidence="1" type="ORF">SU32_09880</name>
</gene>